<evidence type="ECO:0000256" key="1">
    <source>
        <dbReference type="SAM" id="MobiDB-lite"/>
    </source>
</evidence>
<accession>A0AAQ3QIR6</accession>
<name>A0AAQ3QIR6_9LILI</name>
<feature type="region of interest" description="Disordered" evidence="1">
    <location>
        <begin position="1"/>
        <end position="23"/>
    </location>
</feature>
<keyword evidence="3" id="KW-1185">Reference proteome</keyword>
<feature type="compositionally biased region" description="Low complexity" evidence="1">
    <location>
        <begin position="240"/>
        <end position="266"/>
    </location>
</feature>
<dbReference type="InterPro" id="IPR038777">
    <property type="entry name" value="At4g18490-like"/>
</dbReference>
<feature type="compositionally biased region" description="Basic and acidic residues" evidence="1">
    <location>
        <begin position="554"/>
        <end position="569"/>
    </location>
</feature>
<feature type="region of interest" description="Disordered" evidence="1">
    <location>
        <begin position="554"/>
        <end position="586"/>
    </location>
</feature>
<dbReference type="PANTHER" id="PTHR36380">
    <property type="entry name" value="BNAA03G58330D PROTEIN"/>
    <property type="match status" value="1"/>
</dbReference>
<dbReference type="EMBL" id="CP136895">
    <property type="protein sequence ID" value="WOL09705.1"/>
    <property type="molecule type" value="Genomic_DNA"/>
</dbReference>
<proteinExistence type="predicted"/>
<sequence length="671" mass="74490">MTELESGAPASAPRKKNPPLEEDFGKDFLSSWKSSKAENSLDFDVETVPRNGKSSFNFDKLDDFDLGGDFGKLPDFQMDMSDLDFSIPLKKTAKAIEKEPLLGKQDLKKDKFSFAFDFNELDKFDIDMKLSKTEMPSSKCMDENGSHCSDEVPKHDKQLDLKSNLVTNSCQLESHGNEIVPNKKRLSTSTSANILEPDGPCHDAVAGHGSAEELPQVNKNLISLDSVKGNTFKEQDGGVRPLNSSDSRNSSPVKSSSSRSCQPKSKTASEDCSTTLQTYEADQHEVTTEGNKSLGESETIHVNNEISQTLMTEVPQKHLDTSCFQFPISKMPGGTTASSNANSPLEVQDVPQRDDKNHLTNSMSLRIAKENNSIANTPPTRVTRTVNADKNLSPKLVDSSTKDKLPLKRKTLMESLADLKALDTFKHINSSPKGRVASSSTAKSFRPNLLSAESMIGPKNSPIKIQDSFQKDIKKHMPNLTTLRMTNVHNTISLMNKETNTVGEAKGKLSSKLAATFMTDKPVLLSPPLKIKTPKEQLTDLKVFNPIKRNDSSLERRFVQRGDNQDGSKNDAPVENPSFINGAPESENMDTEVPLLIENNGNIEKAESYSKELHDLCNMLKKKHEESKELLVRAIVNNNKLLMLNHPMIEEKVRALQMFAKSMQSKEYWKI</sequence>
<feature type="compositionally biased region" description="Polar residues" evidence="1">
    <location>
        <begin position="288"/>
        <end position="297"/>
    </location>
</feature>
<dbReference type="PANTHER" id="PTHR36380:SF1">
    <property type="entry name" value="OS01G0755100 PROTEIN"/>
    <property type="match status" value="1"/>
</dbReference>
<dbReference type="AlphaFoldDB" id="A0AAQ3QIR6"/>
<feature type="region of interest" description="Disordered" evidence="1">
    <location>
        <begin position="278"/>
        <end position="297"/>
    </location>
</feature>
<reference evidence="2 3" key="1">
    <citation type="submission" date="2023-10" db="EMBL/GenBank/DDBJ databases">
        <title>Chromosome-scale genome assembly provides insights into flower coloration mechanisms of Canna indica.</title>
        <authorList>
            <person name="Li C."/>
        </authorList>
    </citation>
    <scope>NUCLEOTIDE SEQUENCE [LARGE SCALE GENOMIC DNA]</scope>
    <source>
        <tissue evidence="2">Flower</tissue>
    </source>
</reference>
<evidence type="ECO:0000313" key="3">
    <source>
        <dbReference type="Proteomes" id="UP001327560"/>
    </source>
</evidence>
<protein>
    <submittedName>
        <fullName evidence="2">Uncharacterized protein</fullName>
    </submittedName>
</protein>
<dbReference type="Proteomes" id="UP001327560">
    <property type="component" value="Chromosome 6"/>
</dbReference>
<gene>
    <name evidence="2" type="ORF">Cni_G18458</name>
</gene>
<organism evidence="2 3">
    <name type="scientific">Canna indica</name>
    <name type="common">Indian-shot</name>
    <dbReference type="NCBI Taxonomy" id="4628"/>
    <lineage>
        <taxon>Eukaryota</taxon>
        <taxon>Viridiplantae</taxon>
        <taxon>Streptophyta</taxon>
        <taxon>Embryophyta</taxon>
        <taxon>Tracheophyta</taxon>
        <taxon>Spermatophyta</taxon>
        <taxon>Magnoliopsida</taxon>
        <taxon>Liliopsida</taxon>
        <taxon>Zingiberales</taxon>
        <taxon>Cannaceae</taxon>
        <taxon>Canna</taxon>
    </lineage>
</organism>
<feature type="region of interest" description="Disordered" evidence="1">
    <location>
        <begin position="231"/>
        <end position="273"/>
    </location>
</feature>
<evidence type="ECO:0000313" key="2">
    <source>
        <dbReference type="EMBL" id="WOL09705.1"/>
    </source>
</evidence>